<evidence type="ECO:0000313" key="6">
    <source>
        <dbReference type="EMBL" id="QJD85165.1"/>
    </source>
</evidence>
<dbReference type="GO" id="GO:0006508">
    <property type="term" value="P:proteolysis"/>
    <property type="evidence" value="ECO:0007669"/>
    <property type="project" value="InterPro"/>
</dbReference>
<feature type="domain" description="Copper amine oxidase-like N-terminal" evidence="3">
    <location>
        <begin position="30"/>
        <end position="138"/>
    </location>
</feature>
<sequence length="562" mass="61861">MKKLSLLLSVVIFLTLLPMTAAASGIQVILNNKPIVFSDAQPFKKGTDVWIPLRQSAQAMGMKIGLTKGTDKVQLTDSLFRVSLRIGTNAAVMNEEQTVSYGAAAISKANRIYVPLTFFSKVFGFETAYDNDRSEVVIGLPKNFDDIFAPTIVEFLNTGAYQQLSDNYFDETIKPLIPVKALQAGWEQTIATAGNFIGIHKIQSNTNDTVNKEINVTLNFSKENVALLIHLNESGKIIGLRLSPLQPEAALPAGLTEEDVTVGTGSAYPLEGTLTLPKNATGPVPAVVLVQGSGPSDRDETAGSYKPFRDIAWGLAQQGIAVLRYDKRTFVYGKSFTPEMLTKFTVKEETVDDAIAASKLLKGDKRIDPSQVYVVGHSLGGMLAPRIDNEGGDFAGLVILAGSTRSLWEIIADQNADFIRAMDDKDPKKKANETWLAAEKIRAEKLSSLSDKEAIEQTLFGIPALYFKEMDQHGAQSLVSRLSKPILIMQGEDDFQVFAKDYSQWQEHLKNNAKASFKLYPGLNHFFVNYEGKDQNTVEEYNHPGNVDKQVILDIGQWINKQ</sequence>
<protein>
    <submittedName>
        <fullName evidence="6">Alpha/beta fold hydrolase</fullName>
    </submittedName>
</protein>
<evidence type="ECO:0000259" key="3">
    <source>
        <dbReference type="Pfam" id="PF07833"/>
    </source>
</evidence>
<dbReference type="PANTHER" id="PTHR43265">
    <property type="entry name" value="ESTERASE ESTD"/>
    <property type="match status" value="1"/>
</dbReference>
<dbReference type="InterPro" id="IPR053145">
    <property type="entry name" value="AB_hydrolase_Est10"/>
</dbReference>
<evidence type="ECO:0000259" key="5">
    <source>
        <dbReference type="Pfam" id="PF13026"/>
    </source>
</evidence>
<dbReference type="Pfam" id="PF12697">
    <property type="entry name" value="Abhydrolase_6"/>
    <property type="match status" value="1"/>
</dbReference>
<dbReference type="SUPFAM" id="SSF55383">
    <property type="entry name" value="Copper amine oxidase, domain N"/>
    <property type="match status" value="1"/>
</dbReference>
<reference evidence="6 7" key="1">
    <citation type="submission" date="2020-04" db="EMBL/GenBank/DDBJ databases">
        <title>Genome sequencing of novel species.</title>
        <authorList>
            <person name="Heo J."/>
            <person name="Kim S.-J."/>
            <person name="Kim J.-S."/>
            <person name="Hong S.-B."/>
            <person name="Kwon S.-W."/>
        </authorList>
    </citation>
    <scope>NUCLEOTIDE SEQUENCE [LARGE SCALE GENOMIC DNA]</scope>
    <source>
        <strain evidence="6 7">MFER-1</strain>
    </source>
</reference>
<dbReference type="RefSeq" id="WP_169281431.1">
    <property type="nucleotide sequence ID" value="NZ_CP051680.1"/>
</dbReference>
<keyword evidence="7" id="KW-1185">Reference proteome</keyword>
<feature type="signal peptide" evidence="2">
    <location>
        <begin position="1"/>
        <end position="23"/>
    </location>
</feature>
<dbReference type="InterPro" id="IPR029058">
    <property type="entry name" value="AB_hydrolase_fold"/>
</dbReference>
<dbReference type="InterPro" id="IPR002471">
    <property type="entry name" value="Pept_S9_AS"/>
</dbReference>
<dbReference type="SUPFAM" id="SSF53474">
    <property type="entry name" value="alpha/beta-Hydrolases"/>
    <property type="match status" value="1"/>
</dbReference>
<dbReference type="Gene3D" id="3.10.450.590">
    <property type="match status" value="1"/>
</dbReference>
<dbReference type="Proteomes" id="UP000502248">
    <property type="component" value="Chromosome"/>
</dbReference>
<dbReference type="EMBL" id="CP051680">
    <property type="protein sequence ID" value="QJD85165.1"/>
    <property type="molecule type" value="Genomic_DNA"/>
</dbReference>
<evidence type="ECO:0000256" key="1">
    <source>
        <dbReference type="ARBA" id="ARBA00022801"/>
    </source>
</evidence>
<dbReference type="PANTHER" id="PTHR43265:SF1">
    <property type="entry name" value="ESTERASE ESTD"/>
    <property type="match status" value="1"/>
</dbReference>
<dbReference type="InterPro" id="IPR012854">
    <property type="entry name" value="Cu_amine_oxidase-like_N"/>
</dbReference>
<keyword evidence="2" id="KW-0732">Signal</keyword>
<evidence type="ECO:0000259" key="4">
    <source>
        <dbReference type="Pfam" id="PF12697"/>
    </source>
</evidence>
<name>A0A7Z2VLI8_9BACL</name>
<organism evidence="6 7">
    <name type="scientific">Cohnella herbarum</name>
    <dbReference type="NCBI Taxonomy" id="2728023"/>
    <lineage>
        <taxon>Bacteria</taxon>
        <taxon>Bacillati</taxon>
        <taxon>Bacillota</taxon>
        <taxon>Bacilli</taxon>
        <taxon>Bacillales</taxon>
        <taxon>Paenibacillaceae</taxon>
        <taxon>Cohnella</taxon>
    </lineage>
</organism>
<dbReference type="GO" id="GO:0052689">
    <property type="term" value="F:carboxylic ester hydrolase activity"/>
    <property type="evidence" value="ECO:0007669"/>
    <property type="project" value="TreeGrafter"/>
</dbReference>
<accession>A0A7Z2VLI8</accession>
<dbReference type="PROSITE" id="PS00708">
    <property type="entry name" value="PRO_ENDOPEP_SER"/>
    <property type="match status" value="1"/>
</dbReference>
<dbReference type="InterPro" id="IPR000073">
    <property type="entry name" value="AB_hydrolase_1"/>
</dbReference>
<dbReference type="Pfam" id="PF13026">
    <property type="entry name" value="DUF3887"/>
    <property type="match status" value="1"/>
</dbReference>
<evidence type="ECO:0000256" key="2">
    <source>
        <dbReference type="SAM" id="SignalP"/>
    </source>
</evidence>
<dbReference type="InterPro" id="IPR024981">
    <property type="entry name" value="DUF3887"/>
</dbReference>
<evidence type="ECO:0000313" key="7">
    <source>
        <dbReference type="Proteomes" id="UP000502248"/>
    </source>
</evidence>
<dbReference type="AlphaFoldDB" id="A0A7Z2VLI8"/>
<dbReference type="GO" id="GO:0004252">
    <property type="term" value="F:serine-type endopeptidase activity"/>
    <property type="evidence" value="ECO:0007669"/>
    <property type="project" value="InterPro"/>
</dbReference>
<dbReference type="KEGG" id="cheb:HH215_19630"/>
<keyword evidence="1 6" id="KW-0378">Hydrolase</keyword>
<feature type="domain" description="DUF3887" evidence="5">
    <location>
        <begin position="151"/>
        <end position="240"/>
    </location>
</feature>
<gene>
    <name evidence="6" type="ORF">HH215_19630</name>
</gene>
<dbReference type="Gene3D" id="3.30.457.10">
    <property type="entry name" value="Copper amine oxidase-like, N-terminal domain"/>
    <property type="match status" value="1"/>
</dbReference>
<dbReference type="Gene3D" id="3.40.50.1820">
    <property type="entry name" value="alpha/beta hydrolase"/>
    <property type="match status" value="1"/>
</dbReference>
<dbReference type="InterPro" id="IPR036582">
    <property type="entry name" value="Mao_N_sf"/>
</dbReference>
<feature type="chain" id="PRO_5031034199" evidence="2">
    <location>
        <begin position="24"/>
        <end position="562"/>
    </location>
</feature>
<feature type="domain" description="AB hydrolase-1" evidence="4">
    <location>
        <begin position="287"/>
        <end position="530"/>
    </location>
</feature>
<dbReference type="Pfam" id="PF07833">
    <property type="entry name" value="Cu_amine_oxidN1"/>
    <property type="match status" value="1"/>
</dbReference>
<proteinExistence type="predicted"/>